<comment type="caution">
    <text evidence="2">The sequence shown here is derived from an EMBL/GenBank/DDBJ whole genome shotgun (WGS) entry which is preliminary data.</text>
</comment>
<keyword evidence="2" id="KW-0378">Hydrolase</keyword>
<dbReference type="CDD" id="cd00085">
    <property type="entry name" value="HNHc"/>
    <property type="match status" value="1"/>
</dbReference>
<dbReference type="PANTHER" id="PTHR33877">
    <property type="entry name" value="SLL1193 PROTEIN"/>
    <property type="match status" value="1"/>
</dbReference>
<dbReference type="RefSeq" id="WP_343856809.1">
    <property type="nucleotide sequence ID" value="NZ_BAAAFD010000002.1"/>
</dbReference>
<dbReference type="InterPro" id="IPR052892">
    <property type="entry name" value="NA-targeting_endonuclease"/>
</dbReference>
<protein>
    <submittedName>
        <fullName evidence="2">HNH endonuclease</fullName>
    </submittedName>
</protein>
<dbReference type="GO" id="GO:0004519">
    <property type="term" value="F:endonuclease activity"/>
    <property type="evidence" value="ECO:0007669"/>
    <property type="project" value="UniProtKB-KW"/>
</dbReference>
<feature type="domain" description="HNH nuclease" evidence="1">
    <location>
        <begin position="75"/>
        <end position="128"/>
    </location>
</feature>
<dbReference type="Pfam" id="PF14279">
    <property type="entry name" value="HNH_5"/>
    <property type="match status" value="1"/>
</dbReference>
<dbReference type="InterPro" id="IPR003615">
    <property type="entry name" value="HNH_nuc"/>
</dbReference>
<accession>A0ABN1LEK6</accession>
<reference evidence="2 3" key="1">
    <citation type="journal article" date="2019" name="Int. J. Syst. Evol. Microbiol.">
        <title>The Global Catalogue of Microorganisms (GCM) 10K type strain sequencing project: providing services to taxonomists for standard genome sequencing and annotation.</title>
        <authorList>
            <consortium name="The Broad Institute Genomics Platform"/>
            <consortium name="The Broad Institute Genome Sequencing Center for Infectious Disease"/>
            <person name="Wu L."/>
            <person name="Ma J."/>
        </authorList>
    </citation>
    <scope>NUCLEOTIDE SEQUENCE [LARGE SCALE GENOMIC DNA]</scope>
    <source>
        <strain evidence="2 3">JCM 15896</strain>
    </source>
</reference>
<dbReference type="PANTHER" id="PTHR33877:SF2">
    <property type="entry name" value="OS07G0170200 PROTEIN"/>
    <property type="match status" value="1"/>
</dbReference>
<dbReference type="Proteomes" id="UP001500359">
    <property type="component" value="Unassembled WGS sequence"/>
</dbReference>
<dbReference type="EMBL" id="BAAAFD010000002">
    <property type="protein sequence ID" value="GAA0853962.1"/>
    <property type="molecule type" value="Genomic_DNA"/>
</dbReference>
<sequence length="185" mass="21181">MFILRLNKSGMPQAWITPEEAAKHYAQERVLFELGETKKVMLGGWNHQGLQSRLELSSIIACDGKVINTQGKISLCNRYLFRRDNYICLYCGQKFKPSKLTRDHIMPTSRGGRDCWTNVATACNRCNCHKAARTPEEANMALIAVPFTPNIYERFYLMNRRILADQMAFLGSHFSRNQSWLSLAG</sequence>
<proteinExistence type="predicted"/>
<keyword evidence="2" id="KW-0540">Nuclease</keyword>
<dbReference type="SMART" id="SM00507">
    <property type="entry name" value="HNHc"/>
    <property type="match status" value="1"/>
</dbReference>
<evidence type="ECO:0000313" key="2">
    <source>
        <dbReference type="EMBL" id="GAA0853962.1"/>
    </source>
</evidence>
<dbReference type="Gene3D" id="1.10.30.50">
    <property type="match status" value="1"/>
</dbReference>
<name>A0ABN1LEK6_9ALTE</name>
<keyword evidence="2" id="KW-0255">Endonuclease</keyword>
<dbReference type="InterPro" id="IPR029471">
    <property type="entry name" value="HNH_5"/>
</dbReference>
<keyword evidence="3" id="KW-1185">Reference proteome</keyword>
<evidence type="ECO:0000259" key="1">
    <source>
        <dbReference type="SMART" id="SM00507"/>
    </source>
</evidence>
<evidence type="ECO:0000313" key="3">
    <source>
        <dbReference type="Proteomes" id="UP001500359"/>
    </source>
</evidence>
<gene>
    <name evidence="2" type="ORF">GCM10009114_08160</name>
</gene>
<organism evidence="2 3">
    <name type="scientific">Aliiglaciecola litoralis</name>
    <dbReference type="NCBI Taxonomy" id="582857"/>
    <lineage>
        <taxon>Bacteria</taxon>
        <taxon>Pseudomonadati</taxon>
        <taxon>Pseudomonadota</taxon>
        <taxon>Gammaproteobacteria</taxon>
        <taxon>Alteromonadales</taxon>
        <taxon>Alteromonadaceae</taxon>
        <taxon>Aliiglaciecola</taxon>
    </lineage>
</organism>